<keyword evidence="3" id="KW-1185">Reference proteome</keyword>
<accession>A0A5M3YUM3</accession>
<reference evidence="2 3" key="1">
    <citation type="submission" date="2020-01" db="EMBL/GenBank/DDBJ databases">
        <title>Aspergillus terreus IFO 6365 whole genome shotgun sequence.</title>
        <authorList>
            <person name="Kanamasa S."/>
            <person name="Takahashi H."/>
        </authorList>
    </citation>
    <scope>NUCLEOTIDE SEQUENCE [LARGE SCALE GENOMIC DNA]</scope>
    <source>
        <strain evidence="2 3">IFO 6365</strain>
    </source>
</reference>
<sequence length="441" mass="48007">MDGNRPAICEPICVASTLPEDSLSSKNETSPENHSGSQVTNNHKPNYYKGAEWTPDGTTLVTDSADHHIRTYVLPPDLLEERSSPLQLSPYSVLPSGEPSYATAIYPFYSLQDPSTTLFLSSVRDHPIRLASALAPVTLASYSLVNPMTEAFITPHSIVYPSTLGGTHFLTGSDSLICLFDVSRPGSDGPVSWMPTIPSKRKQIVGGGVGMKGIISAMAVNPSGDGVLAAGTFSRQIGLYGSNGSGESLGTFSIAKTEANRHIDGRGVTQLLWSPCGRYLYIAERQSDGVLIYDIRVTGQLLGWLKGRKALTNQRMKIDVVPAGESHEIWAGGTDGFMRMWEDPTRTVGEQMPTGEWKVHDDAVSSTVLHPSETVAATTSGQRHYQDDDTPTMEKALTWFDNTLKTSKHGVWWKCHGEGIITSWSKDLRALDRKCLTHVDV</sequence>
<evidence type="ECO:0000256" key="1">
    <source>
        <dbReference type="SAM" id="MobiDB-lite"/>
    </source>
</evidence>
<gene>
    <name evidence="2" type="ORF">ATEIFO6365_0002047900</name>
</gene>
<dbReference type="InterPro" id="IPR051150">
    <property type="entry name" value="SWT21/TCAB1_mRNA_Telomere"/>
</dbReference>
<dbReference type="EMBL" id="BLJY01000002">
    <property type="protein sequence ID" value="GFF13368.1"/>
    <property type="molecule type" value="Genomic_DNA"/>
</dbReference>
<evidence type="ECO:0000313" key="3">
    <source>
        <dbReference type="Proteomes" id="UP000452235"/>
    </source>
</evidence>
<name>A0A5M3YUM3_ASPTE</name>
<dbReference type="PANTHER" id="PTHR13211">
    <property type="entry name" value="TELOMERASE CAJAL BODY PROTEIN 1"/>
    <property type="match status" value="1"/>
</dbReference>
<dbReference type="InterPro" id="IPR015943">
    <property type="entry name" value="WD40/YVTN_repeat-like_dom_sf"/>
</dbReference>
<dbReference type="Gene3D" id="2.130.10.10">
    <property type="entry name" value="YVTN repeat-like/Quinoprotein amine dehydrogenase"/>
    <property type="match status" value="1"/>
</dbReference>
<dbReference type="PANTHER" id="PTHR13211:SF0">
    <property type="entry name" value="TELOMERASE CAJAL BODY PROTEIN 1"/>
    <property type="match status" value="1"/>
</dbReference>
<proteinExistence type="predicted"/>
<protein>
    <submittedName>
        <fullName evidence="2">WD repeat-containing protein</fullName>
    </submittedName>
</protein>
<dbReference type="OrthoDB" id="239865at2759"/>
<dbReference type="Proteomes" id="UP000452235">
    <property type="component" value="Unassembled WGS sequence"/>
</dbReference>
<organism evidence="2 3">
    <name type="scientific">Aspergillus terreus</name>
    <dbReference type="NCBI Taxonomy" id="33178"/>
    <lineage>
        <taxon>Eukaryota</taxon>
        <taxon>Fungi</taxon>
        <taxon>Dikarya</taxon>
        <taxon>Ascomycota</taxon>
        <taxon>Pezizomycotina</taxon>
        <taxon>Eurotiomycetes</taxon>
        <taxon>Eurotiomycetidae</taxon>
        <taxon>Eurotiales</taxon>
        <taxon>Aspergillaceae</taxon>
        <taxon>Aspergillus</taxon>
        <taxon>Aspergillus subgen. Circumdati</taxon>
    </lineage>
</organism>
<dbReference type="SUPFAM" id="SSF50978">
    <property type="entry name" value="WD40 repeat-like"/>
    <property type="match status" value="1"/>
</dbReference>
<feature type="region of interest" description="Disordered" evidence="1">
    <location>
        <begin position="20"/>
        <end position="47"/>
    </location>
</feature>
<comment type="caution">
    <text evidence="2">The sequence shown here is derived from an EMBL/GenBank/DDBJ whole genome shotgun (WGS) entry which is preliminary data.</text>
</comment>
<dbReference type="VEuPathDB" id="FungiDB:ATEG_02383"/>
<dbReference type="InterPro" id="IPR036322">
    <property type="entry name" value="WD40_repeat_dom_sf"/>
</dbReference>
<evidence type="ECO:0000313" key="2">
    <source>
        <dbReference type="EMBL" id="GFF13368.1"/>
    </source>
</evidence>
<feature type="compositionally biased region" description="Polar residues" evidence="1">
    <location>
        <begin position="22"/>
        <end position="44"/>
    </location>
</feature>
<dbReference type="AlphaFoldDB" id="A0A5M3YUM3"/>